<feature type="coiled-coil region" evidence="1">
    <location>
        <begin position="6"/>
        <end position="33"/>
    </location>
</feature>
<evidence type="ECO:0000313" key="4">
    <source>
        <dbReference type="Proteomes" id="UP000019132"/>
    </source>
</evidence>
<feature type="compositionally biased region" description="Basic and acidic residues" evidence="2">
    <location>
        <begin position="130"/>
        <end position="149"/>
    </location>
</feature>
<reference evidence="4" key="2">
    <citation type="submission" date="2010-04" db="EMBL/GenBank/DDBJ databases">
        <authorList>
            <person name="Buell R."/>
            <person name="Hamilton J."/>
            <person name="Hostetler J."/>
        </authorList>
    </citation>
    <scope>NUCLEOTIDE SEQUENCE [LARGE SCALE GENOMIC DNA]</scope>
    <source>
        <strain evidence="4">DAOM:BR144</strain>
    </source>
</reference>
<evidence type="ECO:0000256" key="2">
    <source>
        <dbReference type="SAM" id="MobiDB-lite"/>
    </source>
</evidence>
<feature type="compositionally biased region" description="Basic residues" evidence="2">
    <location>
        <begin position="117"/>
        <end position="129"/>
    </location>
</feature>
<dbReference type="AlphaFoldDB" id="K3W906"/>
<sequence>MQSKGRRTVKDELDFLRQHVKDLEDKLAELKLAQALDEGKAIPTVIDKEVTEEEKVSKLQTQLWERIAEHQWDEQQRAIERNAKLKELLEWQLKIVHNLSKTIRKRPFPTSETAHFASKHARKMQRRKSVKDLENELRQLDRQDVNDSP</sequence>
<reference evidence="3" key="3">
    <citation type="submission" date="2015-02" db="UniProtKB">
        <authorList>
            <consortium name="EnsemblProtists"/>
        </authorList>
    </citation>
    <scope>IDENTIFICATION</scope>
    <source>
        <strain evidence="3">DAOM BR144</strain>
    </source>
</reference>
<organism evidence="3 4">
    <name type="scientific">Globisporangium ultimum (strain ATCC 200006 / CBS 805.95 / DAOM BR144)</name>
    <name type="common">Pythium ultimum</name>
    <dbReference type="NCBI Taxonomy" id="431595"/>
    <lineage>
        <taxon>Eukaryota</taxon>
        <taxon>Sar</taxon>
        <taxon>Stramenopiles</taxon>
        <taxon>Oomycota</taxon>
        <taxon>Peronosporomycetes</taxon>
        <taxon>Pythiales</taxon>
        <taxon>Pythiaceae</taxon>
        <taxon>Globisporangium</taxon>
    </lineage>
</organism>
<dbReference type="HOGENOM" id="CLU_1753353_0_0_1"/>
<dbReference type="EnsemblProtists" id="PYU1_T001447">
    <property type="protein sequence ID" value="PYU1_T001447"/>
    <property type="gene ID" value="PYU1_G001447"/>
</dbReference>
<feature type="region of interest" description="Disordered" evidence="2">
    <location>
        <begin position="106"/>
        <end position="149"/>
    </location>
</feature>
<dbReference type="Proteomes" id="UP000019132">
    <property type="component" value="Unassembled WGS sequence"/>
</dbReference>
<keyword evidence="4" id="KW-1185">Reference proteome</keyword>
<accession>K3W906</accession>
<dbReference type="InParanoid" id="K3W906"/>
<reference evidence="4" key="1">
    <citation type="journal article" date="2010" name="Genome Biol.">
        <title>Genome sequence of the necrotrophic plant pathogen Pythium ultimum reveals original pathogenicity mechanisms and effector repertoire.</title>
        <authorList>
            <person name="Levesque C.A."/>
            <person name="Brouwer H."/>
            <person name="Cano L."/>
            <person name="Hamilton J.P."/>
            <person name="Holt C."/>
            <person name="Huitema E."/>
            <person name="Raffaele S."/>
            <person name="Robideau G.P."/>
            <person name="Thines M."/>
            <person name="Win J."/>
            <person name="Zerillo M.M."/>
            <person name="Beakes G.W."/>
            <person name="Boore J.L."/>
            <person name="Busam D."/>
            <person name="Dumas B."/>
            <person name="Ferriera S."/>
            <person name="Fuerstenberg S.I."/>
            <person name="Gachon C.M."/>
            <person name="Gaulin E."/>
            <person name="Govers F."/>
            <person name="Grenville-Briggs L."/>
            <person name="Horner N."/>
            <person name="Hostetler J."/>
            <person name="Jiang R.H."/>
            <person name="Johnson J."/>
            <person name="Krajaejun T."/>
            <person name="Lin H."/>
            <person name="Meijer H.J."/>
            <person name="Moore B."/>
            <person name="Morris P."/>
            <person name="Phuntmart V."/>
            <person name="Puiu D."/>
            <person name="Shetty J."/>
            <person name="Stajich J.E."/>
            <person name="Tripathy S."/>
            <person name="Wawra S."/>
            <person name="van West P."/>
            <person name="Whitty B.R."/>
            <person name="Coutinho P.M."/>
            <person name="Henrissat B."/>
            <person name="Martin F."/>
            <person name="Thomas P.D."/>
            <person name="Tyler B.M."/>
            <person name="De Vries R.P."/>
            <person name="Kamoun S."/>
            <person name="Yandell M."/>
            <person name="Tisserat N."/>
            <person name="Buell C.R."/>
        </authorList>
    </citation>
    <scope>NUCLEOTIDE SEQUENCE</scope>
    <source>
        <strain evidence="4">DAOM:BR144</strain>
    </source>
</reference>
<evidence type="ECO:0000313" key="3">
    <source>
        <dbReference type="EnsemblProtists" id="PYU1_T001447"/>
    </source>
</evidence>
<evidence type="ECO:0000256" key="1">
    <source>
        <dbReference type="SAM" id="Coils"/>
    </source>
</evidence>
<dbReference type="VEuPathDB" id="FungiDB:PYU1_G001447"/>
<keyword evidence="1" id="KW-0175">Coiled coil</keyword>
<dbReference type="EMBL" id="GL376626">
    <property type="status" value="NOT_ANNOTATED_CDS"/>
    <property type="molecule type" value="Genomic_DNA"/>
</dbReference>
<name>K3W906_GLOUD</name>
<protein>
    <submittedName>
        <fullName evidence="3">Uncharacterized protein</fullName>
    </submittedName>
</protein>
<proteinExistence type="predicted"/>